<feature type="non-terminal residue" evidence="1">
    <location>
        <position position="361"/>
    </location>
</feature>
<evidence type="ECO:0000313" key="1">
    <source>
        <dbReference type="EMBL" id="KKK60968.1"/>
    </source>
</evidence>
<accession>A0A0F8WWD8</accession>
<dbReference type="AlphaFoldDB" id="A0A0F8WWD8"/>
<comment type="caution">
    <text evidence="1">The sequence shown here is derived from an EMBL/GenBank/DDBJ whole genome shotgun (WGS) entry which is preliminary data.</text>
</comment>
<gene>
    <name evidence="1" type="ORF">LCGC14_3019060</name>
</gene>
<dbReference type="EMBL" id="LAZR01062707">
    <property type="protein sequence ID" value="KKK60968.1"/>
    <property type="molecule type" value="Genomic_DNA"/>
</dbReference>
<feature type="non-terminal residue" evidence="1">
    <location>
        <position position="1"/>
    </location>
</feature>
<reference evidence="1" key="1">
    <citation type="journal article" date="2015" name="Nature">
        <title>Complex archaea that bridge the gap between prokaryotes and eukaryotes.</title>
        <authorList>
            <person name="Spang A."/>
            <person name="Saw J.H."/>
            <person name="Jorgensen S.L."/>
            <person name="Zaremba-Niedzwiedzka K."/>
            <person name="Martijn J."/>
            <person name="Lind A.E."/>
            <person name="van Eijk R."/>
            <person name="Schleper C."/>
            <person name="Guy L."/>
            <person name="Ettema T.J."/>
        </authorList>
    </citation>
    <scope>NUCLEOTIDE SEQUENCE</scope>
</reference>
<name>A0A0F8WWD8_9ZZZZ</name>
<protein>
    <submittedName>
        <fullName evidence="1">Uncharacterized protein</fullName>
    </submittedName>
</protein>
<organism evidence="1">
    <name type="scientific">marine sediment metagenome</name>
    <dbReference type="NCBI Taxonomy" id="412755"/>
    <lineage>
        <taxon>unclassified sequences</taxon>
        <taxon>metagenomes</taxon>
        <taxon>ecological metagenomes</taxon>
    </lineage>
</organism>
<sequence length="361" mass="40300">DSRDDLKAKVRQRKLIVRGIANQLVDAGVLNREQIKNPAYYRHQVLDYARAQVKYAQGAGKKVRTPKWARRMGSMLDINANLLEAEFEWLHKALTDIATAKTIEWVKNSEHNVRGDVIVAARQSNDSGVRARLAKDLDENAFFVREDKETGEQIFSSPLNEEWKGFRQRIAIGLEKIRKVLADGSIENIPREFRDAEAALLEPEDSEEFAPDETSIFPFLAWMIDNEKAGAEGAAMTFKAISQRKQWTKDLLGKGYADTSNVGNLVKRFAPEGFVAWQPDEGNLLFTAKTIPEHVMDRMLARIAESGAGEISSEELLAALNSVRSMLAVGGPKFQMVLPEEIADTLNSIRDDTADGLIASV</sequence>
<proteinExistence type="predicted"/>